<evidence type="ECO:0000313" key="1">
    <source>
        <dbReference type="EMBL" id="EMD84171.1"/>
    </source>
</evidence>
<organism evidence="1 2">
    <name type="scientific">Pacificimonas flava</name>
    <dbReference type="NCBI Taxonomy" id="1234595"/>
    <lineage>
        <taxon>Bacteria</taxon>
        <taxon>Pseudomonadati</taxon>
        <taxon>Pseudomonadota</taxon>
        <taxon>Alphaproteobacteria</taxon>
        <taxon>Sphingomonadales</taxon>
        <taxon>Sphingosinicellaceae</taxon>
        <taxon>Pacificimonas</taxon>
    </lineage>
</organism>
<accession>M2TQV0</accession>
<reference evidence="1 2" key="1">
    <citation type="journal article" date="2013" name="Genome Announc.">
        <title>Draft Genome Sequence of Strain JLT2015T, Belonging to the Family Sphingomonadaceae of the Alphaproteobacteria.</title>
        <authorList>
            <person name="Tang K."/>
            <person name="Liu K."/>
            <person name="Li S."/>
            <person name="Jiao N."/>
        </authorList>
    </citation>
    <scope>NUCLEOTIDE SEQUENCE [LARGE SCALE GENOMIC DNA]</scope>
    <source>
        <strain evidence="1 2">JLT2015</strain>
    </source>
</reference>
<protein>
    <submittedName>
        <fullName evidence="1">Uncharacterized protein</fullName>
    </submittedName>
</protein>
<dbReference type="Proteomes" id="UP000011717">
    <property type="component" value="Unassembled WGS sequence"/>
</dbReference>
<keyword evidence="2" id="KW-1185">Reference proteome</keyword>
<dbReference type="RefSeq" id="WP_008599475.1">
    <property type="nucleotide sequence ID" value="NZ_AMRV01000001.1"/>
</dbReference>
<dbReference type="AlphaFoldDB" id="M2TQV0"/>
<comment type="caution">
    <text evidence="1">The sequence shown here is derived from an EMBL/GenBank/DDBJ whole genome shotgun (WGS) entry which is preliminary data.</text>
</comment>
<evidence type="ECO:0000313" key="2">
    <source>
        <dbReference type="Proteomes" id="UP000011717"/>
    </source>
</evidence>
<sequence>MTRELSFEDALGALQTAVHTLGGRLTGGDQGALVSALSDVEDAGAALAAAQPETLTQSQVAAATETRASLDRMMQTVRLMSDRTERRLQGLRQDGGAVSYTKAGITAAMPRTRARTSA</sequence>
<proteinExistence type="predicted"/>
<dbReference type="EMBL" id="AMRV01000001">
    <property type="protein sequence ID" value="EMD84171.1"/>
    <property type="molecule type" value="Genomic_DNA"/>
</dbReference>
<name>M2TQV0_9SPHN</name>
<gene>
    <name evidence="1" type="ORF">C725_0101</name>
</gene>